<evidence type="ECO:0000256" key="1">
    <source>
        <dbReference type="SAM" id="MobiDB-lite"/>
    </source>
</evidence>
<proteinExistence type="predicted"/>
<dbReference type="AlphaFoldDB" id="A0AAD1HUI8"/>
<protein>
    <recommendedName>
        <fullName evidence="6">Tyrosine-protein kinase JAK3</fullName>
    </recommendedName>
</protein>
<dbReference type="Pfam" id="PF23212">
    <property type="entry name" value="DUF7064"/>
    <property type="match status" value="1"/>
</dbReference>
<reference evidence="4 5" key="1">
    <citation type="journal article" date="2019" name="Emerg. Microbes Infect.">
        <title>Comprehensive subspecies identification of 175 nontuberculous mycobacteria species based on 7547 genomic profiles.</title>
        <authorList>
            <person name="Matsumoto Y."/>
            <person name="Kinjo T."/>
            <person name="Motooka D."/>
            <person name="Nabeya D."/>
            <person name="Jung N."/>
            <person name="Uechi K."/>
            <person name="Horii T."/>
            <person name="Iida T."/>
            <person name="Fujita J."/>
            <person name="Nakamura S."/>
        </authorList>
    </citation>
    <scope>NUCLEOTIDE SEQUENCE [LARGE SCALE GENOMIC DNA]</scope>
    <source>
        <strain evidence="4 5">JCM 12143</strain>
    </source>
</reference>
<dbReference type="RefSeq" id="WP_085259062.1">
    <property type="nucleotide sequence ID" value="NZ_AP022564.1"/>
</dbReference>
<feature type="domain" description="DUF7064" evidence="2">
    <location>
        <begin position="233"/>
        <end position="342"/>
    </location>
</feature>
<evidence type="ECO:0000259" key="3">
    <source>
        <dbReference type="Pfam" id="PF23213"/>
    </source>
</evidence>
<accession>A0AAD1HUI8</accession>
<dbReference type="Pfam" id="PF23213">
    <property type="entry name" value="DUF7065"/>
    <property type="match status" value="1"/>
</dbReference>
<gene>
    <name evidence="4" type="ORF">MTER_11180</name>
</gene>
<feature type="region of interest" description="Disordered" evidence="1">
    <location>
        <begin position="191"/>
        <end position="219"/>
    </location>
</feature>
<evidence type="ECO:0000313" key="5">
    <source>
        <dbReference type="Proteomes" id="UP000467636"/>
    </source>
</evidence>
<dbReference type="EMBL" id="AP022564">
    <property type="protein sequence ID" value="BBX21707.1"/>
    <property type="molecule type" value="Genomic_DNA"/>
</dbReference>
<organism evidence="4 5">
    <name type="scientific">Mycolicibacter terrae</name>
    <dbReference type="NCBI Taxonomy" id="1788"/>
    <lineage>
        <taxon>Bacteria</taxon>
        <taxon>Bacillati</taxon>
        <taxon>Actinomycetota</taxon>
        <taxon>Actinomycetes</taxon>
        <taxon>Mycobacteriales</taxon>
        <taxon>Mycobacteriaceae</taxon>
        <taxon>Mycolicibacter</taxon>
    </lineage>
</organism>
<evidence type="ECO:0000313" key="4">
    <source>
        <dbReference type="EMBL" id="BBX21707.1"/>
    </source>
</evidence>
<sequence>MGRSPSAPAMTADVTVDSPFLPADDNFHDPPDADPYWAETTWWSFNIPERALGGWLHATFNTNRGTVTWRVYVWDPTGARPEDLRYFRMATEVPMSDPAPDLRDITIPDGGFSVRVLRPMRDYRIEYADPTADFAVTLTFEGIHDPRRCTPGEPPFMEHTHFDQVGHVTGELVLGGEPVAIDCYSVRDRSWAPRGGPPRARPANASGDTSRVRDPGGPMWRQIEREKGRGRIQYIFGHADDQTGFLAFVRVPDGDAAGWSPLNHGWLLRDGRFELLDKTASRMRNYRDPVTGWSAQMDVQLTDTAGRTMTAEGFSVSHICERGGGSTALMRWEFDGRIGWGEDQDIWNPKHFARMLAALHAVR</sequence>
<dbReference type="InterPro" id="IPR055493">
    <property type="entry name" value="DUF7065"/>
</dbReference>
<dbReference type="Proteomes" id="UP000467636">
    <property type="component" value="Chromosome"/>
</dbReference>
<name>A0AAD1HUI8_9MYCO</name>
<evidence type="ECO:0008006" key="6">
    <source>
        <dbReference type="Google" id="ProtNLM"/>
    </source>
</evidence>
<evidence type="ECO:0000259" key="2">
    <source>
        <dbReference type="Pfam" id="PF23212"/>
    </source>
</evidence>
<feature type="domain" description="DUF7065" evidence="3">
    <location>
        <begin position="22"/>
        <end position="194"/>
    </location>
</feature>
<keyword evidence="5" id="KW-1185">Reference proteome</keyword>
<dbReference type="InterPro" id="IPR055492">
    <property type="entry name" value="DUF7064"/>
</dbReference>